<evidence type="ECO:0008006" key="3">
    <source>
        <dbReference type="Google" id="ProtNLM"/>
    </source>
</evidence>
<dbReference type="AlphaFoldDB" id="A0A1G1WBK3"/>
<dbReference type="SUPFAM" id="SSF64182">
    <property type="entry name" value="DHH phosphoesterases"/>
    <property type="match status" value="1"/>
</dbReference>
<gene>
    <name evidence="1" type="ORF">A2Y57_02775</name>
</gene>
<reference evidence="1 2" key="1">
    <citation type="journal article" date="2016" name="Nat. Commun.">
        <title>Thousands of microbial genomes shed light on interconnected biogeochemical processes in an aquifer system.</title>
        <authorList>
            <person name="Anantharaman K."/>
            <person name="Brown C.T."/>
            <person name="Hug L.A."/>
            <person name="Sharon I."/>
            <person name="Castelle C.J."/>
            <person name="Probst A.J."/>
            <person name="Thomas B.C."/>
            <person name="Singh A."/>
            <person name="Wilkins M.J."/>
            <person name="Karaoz U."/>
            <person name="Brodie E.L."/>
            <person name="Williams K.H."/>
            <person name="Hubbard S.S."/>
            <person name="Banfield J.F."/>
        </authorList>
    </citation>
    <scope>NUCLEOTIDE SEQUENCE [LARGE SCALE GENOMIC DNA]</scope>
</reference>
<dbReference type="PANTHER" id="PTHR47618">
    <property type="entry name" value="BIFUNCTIONAL OLIGORIBONUCLEASE AND PAP PHOSPHATASE NRNA"/>
    <property type="match status" value="1"/>
</dbReference>
<sequence>MQINLSYLQIKSLIEEAEKILVYVSRDASADGVLAGLTLHTYLAGLGKKPALVYPAEIPSEIKDLSGVQAIEKSLGAKNLVISFDYTKTEVEKVNYKVDKGKFNLILQSKKPIAPSELSFSYTGRDFDLIIFLGVTDLEKLNESFEGEDFYLSKPSLNIDNKVTNSFFAKVNLVDPKASSISEILATLFEKFGRPLAKKEAELLVLGLKYATNNFTIATSSATFRAASYLTKILEKDKGVESMQESIEVSKEQISKENFA</sequence>
<organism evidence="1 2">
    <name type="scientific">Candidatus Woykebacteria bacterium RBG_13_40_7b</name>
    <dbReference type="NCBI Taxonomy" id="1802594"/>
    <lineage>
        <taxon>Bacteria</taxon>
        <taxon>Candidatus Woykeibacteriota</taxon>
    </lineage>
</organism>
<proteinExistence type="predicted"/>
<accession>A0A1G1WBK3</accession>
<dbReference type="Proteomes" id="UP000177103">
    <property type="component" value="Unassembled WGS sequence"/>
</dbReference>
<comment type="caution">
    <text evidence="1">The sequence shown here is derived from an EMBL/GenBank/DDBJ whole genome shotgun (WGS) entry which is preliminary data.</text>
</comment>
<dbReference type="InterPro" id="IPR038763">
    <property type="entry name" value="DHH_sf"/>
</dbReference>
<evidence type="ECO:0000313" key="1">
    <source>
        <dbReference type="EMBL" id="OGY25053.1"/>
    </source>
</evidence>
<dbReference type="InterPro" id="IPR051319">
    <property type="entry name" value="Oligoribo/pAp-PDE_c-di-AMP_PDE"/>
</dbReference>
<dbReference type="PANTHER" id="PTHR47618:SF1">
    <property type="entry name" value="BIFUNCTIONAL OLIGORIBONUCLEASE AND PAP PHOSPHATASE NRNA"/>
    <property type="match status" value="1"/>
</dbReference>
<dbReference type="Gene3D" id="3.90.1640.10">
    <property type="entry name" value="inorganic pyrophosphatase (n-terminal core)"/>
    <property type="match status" value="1"/>
</dbReference>
<name>A0A1G1WBK3_9BACT</name>
<dbReference type="EMBL" id="MHCQ01000004">
    <property type="protein sequence ID" value="OGY25053.1"/>
    <property type="molecule type" value="Genomic_DNA"/>
</dbReference>
<evidence type="ECO:0000313" key="2">
    <source>
        <dbReference type="Proteomes" id="UP000177103"/>
    </source>
</evidence>
<protein>
    <recommendedName>
        <fullName evidence="3">DDH domain-containing protein</fullName>
    </recommendedName>
</protein>